<organism evidence="1 2">
    <name type="scientific">Gigaspora margarita</name>
    <dbReference type="NCBI Taxonomy" id="4874"/>
    <lineage>
        <taxon>Eukaryota</taxon>
        <taxon>Fungi</taxon>
        <taxon>Fungi incertae sedis</taxon>
        <taxon>Mucoromycota</taxon>
        <taxon>Glomeromycotina</taxon>
        <taxon>Glomeromycetes</taxon>
        <taxon>Diversisporales</taxon>
        <taxon>Gigasporaceae</taxon>
        <taxon>Gigaspora</taxon>
    </lineage>
</organism>
<proteinExistence type="predicted"/>
<keyword evidence="2" id="KW-1185">Reference proteome</keyword>
<dbReference type="EMBL" id="CAJVQB010047623">
    <property type="protein sequence ID" value="CAG8833549.1"/>
    <property type="molecule type" value="Genomic_DNA"/>
</dbReference>
<dbReference type="InterPro" id="IPR043502">
    <property type="entry name" value="DNA/RNA_pol_sf"/>
</dbReference>
<reference evidence="1 2" key="1">
    <citation type="submission" date="2021-06" db="EMBL/GenBank/DDBJ databases">
        <authorList>
            <person name="Kallberg Y."/>
            <person name="Tangrot J."/>
            <person name="Rosling A."/>
        </authorList>
    </citation>
    <scope>NUCLEOTIDE SEQUENCE [LARGE SCALE GENOMIC DNA]</scope>
    <source>
        <strain evidence="1 2">120-4 pot B 10/14</strain>
    </source>
</reference>
<accession>A0ABN7WJ03</accession>
<feature type="non-terminal residue" evidence="1">
    <location>
        <position position="1"/>
    </location>
</feature>
<comment type="caution">
    <text evidence="1">The sequence shown here is derived from an EMBL/GenBank/DDBJ whole genome shotgun (WGS) entry which is preliminary data.</text>
</comment>
<name>A0ABN7WJ03_GIGMA</name>
<dbReference type="SUPFAM" id="SSF56672">
    <property type="entry name" value="DNA/RNA polymerases"/>
    <property type="match status" value="1"/>
</dbReference>
<evidence type="ECO:0000313" key="2">
    <source>
        <dbReference type="Proteomes" id="UP000789901"/>
    </source>
</evidence>
<dbReference type="Proteomes" id="UP000789901">
    <property type="component" value="Unassembled WGS sequence"/>
</dbReference>
<sequence length="522" mass="62386">NNKKCPDYEPSKPKSWIMYKDMNALYSGAMTQYMPTEILEKVGPEEVLDIQSITPDAKIGYMPEVDLEVPIHLQDFFADYPLVLEKQIVPKNWLSPYNESALKFKQSPWMKDYIEENIRKRKIAKANKEKFGVMYYKLKNNAVFGKQMENVRKHMRVELLHSDQDKKLKCLVSSPLYVGFKAFEEGITAVHMLKSTVTLNKLVFDKTKGDPIGESVCLKLKMYSVLLSGHNPNTPKTEAEFEKDEFKRHGIQKAKGVKKCVIKRELQHDKFLECLRSKKVTRHDMYSLHNIETAQIKVIKTALQKGKKYDNLAKNYYTYLKQLRAKKDPNAYIKAVAIKMFLDEEAYNQRIENYYKRYIDDKLFTSLNELYILYYNIAKEENRERSEKEVEQIEIIQKLPLEDLEKFCWINQTWYKEIQHELRKRWKIQVFEFDKLEQERDKVYYDLYRKYPPIGRRNEEEWDKIVQGEDTIYEYYENIQFKTAKNQVEIKKCMFSNRMVNGQEKEIVKYNIQKMKLFYGIM</sequence>
<evidence type="ECO:0000313" key="1">
    <source>
        <dbReference type="EMBL" id="CAG8833549.1"/>
    </source>
</evidence>
<gene>
    <name evidence="1" type="ORF">GMARGA_LOCUS31613</name>
</gene>
<protein>
    <submittedName>
        <fullName evidence="1">32670_t:CDS:1</fullName>
    </submittedName>
</protein>